<feature type="domain" description="Cyclic nucleotide-binding" evidence="1">
    <location>
        <begin position="3"/>
        <end position="86"/>
    </location>
</feature>
<dbReference type="AlphaFoldDB" id="A0A1Y5FBP7"/>
<evidence type="ECO:0008006" key="5">
    <source>
        <dbReference type="Google" id="ProtNLM"/>
    </source>
</evidence>
<dbReference type="SUPFAM" id="SSF53697">
    <property type="entry name" value="SIS domain"/>
    <property type="match status" value="1"/>
</dbReference>
<dbReference type="PROSITE" id="PS51464">
    <property type="entry name" value="SIS"/>
    <property type="match status" value="1"/>
</dbReference>
<dbReference type="EMBL" id="MAAO01000004">
    <property type="protein sequence ID" value="OUR98977.1"/>
    <property type="molecule type" value="Genomic_DNA"/>
</dbReference>
<dbReference type="Gene3D" id="3.40.50.10490">
    <property type="entry name" value="Glucose-6-phosphate isomerase like protein, domain 1"/>
    <property type="match status" value="1"/>
</dbReference>
<feature type="domain" description="SIS" evidence="2">
    <location>
        <begin position="27"/>
        <end position="193"/>
    </location>
</feature>
<proteinExistence type="predicted"/>
<organism evidence="3 4">
    <name type="scientific">Halobacteriovorax marinus</name>
    <dbReference type="NCBI Taxonomy" id="97084"/>
    <lineage>
        <taxon>Bacteria</taxon>
        <taxon>Pseudomonadati</taxon>
        <taxon>Bdellovibrionota</taxon>
        <taxon>Bacteriovoracia</taxon>
        <taxon>Bacteriovoracales</taxon>
        <taxon>Halobacteriovoraceae</taxon>
        <taxon>Halobacteriovorax</taxon>
    </lineage>
</organism>
<evidence type="ECO:0000259" key="2">
    <source>
        <dbReference type="PROSITE" id="PS51464"/>
    </source>
</evidence>
<dbReference type="InterPro" id="IPR046348">
    <property type="entry name" value="SIS_dom_sf"/>
</dbReference>
<evidence type="ECO:0000259" key="1">
    <source>
        <dbReference type="PROSITE" id="PS50042"/>
    </source>
</evidence>
<protein>
    <recommendedName>
        <fullName evidence="5">SIS domain-containing protein</fullName>
    </recommendedName>
</protein>
<dbReference type="InterPro" id="IPR000595">
    <property type="entry name" value="cNMP-bd_dom"/>
</dbReference>
<evidence type="ECO:0000313" key="3">
    <source>
        <dbReference type="EMBL" id="OUR98977.1"/>
    </source>
</evidence>
<dbReference type="GO" id="GO:1901135">
    <property type="term" value="P:carbohydrate derivative metabolic process"/>
    <property type="evidence" value="ECO:0007669"/>
    <property type="project" value="InterPro"/>
</dbReference>
<dbReference type="CDD" id="cd05006">
    <property type="entry name" value="SIS_GmhA"/>
    <property type="match status" value="1"/>
</dbReference>
<comment type="caution">
    <text evidence="3">The sequence shown here is derived from an EMBL/GenBank/DDBJ whole genome shotgun (WGS) entry which is preliminary data.</text>
</comment>
<gene>
    <name evidence="3" type="ORF">A9Q84_05605</name>
</gene>
<dbReference type="PROSITE" id="PS50042">
    <property type="entry name" value="CNMP_BINDING_3"/>
    <property type="match status" value="1"/>
</dbReference>
<sequence length="207" mass="22468">MNLFSMNYAVTLSKLLNSLDHDKIAEAAKEILRARDNGKTIFIIGNGGSAATASHFANDLLIGTKSKKKPFKAIALTDNTANITAVGNDFGFECIFSKQLEPLASKGDLLIAFSASGNSESIIEATKVAKMKECTVIGICGFSGGLLKAISDTCIHIETNDKEYGPVEDMHMCLVHIFGNYFREYCQSELAHPSLTNNNQLNLLEIQ</sequence>
<reference evidence="4" key="1">
    <citation type="journal article" date="2017" name="Proc. Natl. Acad. Sci. U.S.A.">
        <title>Simulation of Deepwater Horizon oil plume reveals substrate specialization within a complex community of hydrocarbon-degraders.</title>
        <authorList>
            <person name="Hu P."/>
            <person name="Dubinsky E.A."/>
            <person name="Probst A.J."/>
            <person name="Wang J."/>
            <person name="Sieber C.M.K."/>
            <person name="Tom L.M."/>
            <person name="Gardinali P."/>
            <person name="Banfield J.F."/>
            <person name="Atlas R.M."/>
            <person name="Andersen G.L."/>
        </authorList>
    </citation>
    <scope>NUCLEOTIDE SEQUENCE [LARGE SCALE GENOMIC DNA]</scope>
</reference>
<accession>A0A1Y5FBP7</accession>
<evidence type="ECO:0000313" key="4">
    <source>
        <dbReference type="Proteomes" id="UP000196531"/>
    </source>
</evidence>
<dbReference type="Proteomes" id="UP000196531">
    <property type="component" value="Unassembled WGS sequence"/>
</dbReference>
<dbReference type="InterPro" id="IPR001347">
    <property type="entry name" value="SIS_dom"/>
</dbReference>
<dbReference type="PANTHER" id="PTHR30390">
    <property type="entry name" value="SEDOHEPTULOSE 7-PHOSPHATE ISOMERASE / DNAA INITIATOR-ASSOCIATING FACTOR FOR REPLICATION INITIATION"/>
    <property type="match status" value="1"/>
</dbReference>
<dbReference type="PANTHER" id="PTHR30390:SF8">
    <property type="entry name" value="SUGAR ISOMERASE (SIS)"/>
    <property type="match status" value="1"/>
</dbReference>
<name>A0A1Y5FBP7_9BACT</name>
<dbReference type="Pfam" id="PF13580">
    <property type="entry name" value="SIS_2"/>
    <property type="match status" value="1"/>
</dbReference>
<dbReference type="GO" id="GO:0097367">
    <property type="term" value="F:carbohydrate derivative binding"/>
    <property type="evidence" value="ECO:0007669"/>
    <property type="project" value="InterPro"/>
</dbReference>
<dbReference type="InterPro" id="IPR035461">
    <property type="entry name" value="GmhA/DiaA"/>
</dbReference>
<dbReference type="InterPro" id="IPR050099">
    <property type="entry name" value="SIS_GmhA/DiaA_subfam"/>
</dbReference>